<dbReference type="OrthoDB" id="1306412at2759"/>
<feature type="compositionally biased region" description="Acidic residues" evidence="1">
    <location>
        <begin position="90"/>
        <end position="100"/>
    </location>
</feature>
<organism evidence="2 3">
    <name type="scientific">Solanum commersonii</name>
    <name type="common">Commerson's wild potato</name>
    <name type="synonym">Commerson's nightshade</name>
    <dbReference type="NCBI Taxonomy" id="4109"/>
    <lineage>
        <taxon>Eukaryota</taxon>
        <taxon>Viridiplantae</taxon>
        <taxon>Streptophyta</taxon>
        <taxon>Embryophyta</taxon>
        <taxon>Tracheophyta</taxon>
        <taxon>Spermatophyta</taxon>
        <taxon>Magnoliopsida</taxon>
        <taxon>eudicotyledons</taxon>
        <taxon>Gunneridae</taxon>
        <taxon>Pentapetalae</taxon>
        <taxon>asterids</taxon>
        <taxon>lamiids</taxon>
        <taxon>Solanales</taxon>
        <taxon>Solanaceae</taxon>
        <taxon>Solanoideae</taxon>
        <taxon>Solaneae</taxon>
        <taxon>Solanum</taxon>
    </lineage>
</organism>
<name>A0A9J5WBT8_SOLCO</name>
<feature type="compositionally biased region" description="Acidic residues" evidence="1">
    <location>
        <begin position="148"/>
        <end position="159"/>
    </location>
</feature>
<sequence length="198" mass="22203">MDSGNESVSKRRTRQQSLKYMMEIIEKRNRVSQSGNPTNISFGRKRKNMEPSGGDERNVENNGQRKFSPGTRESFTNQPFIEEVSNDGADSSEEESDGDGDVVIISEEGEESDPNVIIREENEEESDHDVVIKEEEEESDPDVVIIREDEEEEEDESDPDVVIIREEGKESDPNVVIIREEEESDPDVVIIRGGGGGG</sequence>
<accession>A0A9J5WBT8</accession>
<keyword evidence="3" id="KW-1185">Reference proteome</keyword>
<feature type="compositionally biased region" description="Polar residues" evidence="1">
    <location>
        <begin position="31"/>
        <end position="41"/>
    </location>
</feature>
<protein>
    <submittedName>
        <fullName evidence="2">Uncharacterized protein</fullName>
    </submittedName>
</protein>
<evidence type="ECO:0000313" key="2">
    <source>
        <dbReference type="EMBL" id="KAG5572512.1"/>
    </source>
</evidence>
<evidence type="ECO:0000256" key="1">
    <source>
        <dbReference type="SAM" id="MobiDB-lite"/>
    </source>
</evidence>
<proteinExistence type="predicted"/>
<gene>
    <name evidence="2" type="ORF">H5410_062278</name>
</gene>
<feature type="region of interest" description="Disordered" evidence="1">
    <location>
        <begin position="1"/>
        <end position="160"/>
    </location>
</feature>
<comment type="caution">
    <text evidence="2">The sequence shown here is derived from an EMBL/GenBank/DDBJ whole genome shotgun (WGS) entry which is preliminary data.</text>
</comment>
<dbReference type="EMBL" id="JACXVP010000012">
    <property type="protein sequence ID" value="KAG5572512.1"/>
    <property type="molecule type" value="Genomic_DNA"/>
</dbReference>
<evidence type="ECO:0000313" key="3">
    <source>
        <dbReference type="Proteomes" id="UP000824120"/>
    </source>
</evidence>
<dbReference type="AlphaFoldDB" id="A0A9J5WBT8"/>
<feature type="compositionally biased region" description="Polar residues" evidence="1">
    <location>
        <begin position="60"/>
        <end position="79"/>
    </location>
</feature>
<dbReference type="Proteomes" id="UP000824120">
    <property type="component" value="Chromosome 12"/>
</dbReference>
<reference evidence="2 3" key="1">
    <citation type="submission" date="2020-09" db="EMBL/GenBank/DDBJ databases">
        <title>De no assembly of potato wild relative species, Solanum commersonii.</title>
        <authorList>
            <person name="Cho K."/>
        </authorList>
    </citation>
    <scope>NUCLEOTIDE SEQUENCE [LARGE SCALE GENOMIC DNA]</scope>
    <source>
        <strain evidence="2">LZ3.2</strain>
        <tissue evidence="2">Leaf</tissue>
    </source>
</reference>